<reference evidence="12" key="1">
    <citation type="submission" date="2020-05" db="EMBL/GenBank/DDBJ databases">
        <title>Phylogenomic resolution of chytrid fungi.</title>
        <authorList>
            <person name="Stajich J.E."/>
            <person name="Amses K."/>
            <person name="Simmons R."/>
            <person name="Seto K."/>
            <person name="Myers J."/>
            <person name="Bonds A."/>
            <person name="Quandt C.A."/>
            <person name="Barry K."/>
            <person name="Liu P."/>
            <person name="Grigoriev I."/>
            <person name="Longcore J.E."/>
            <person name="James T.Y."/>
        </authorList>
    </citation>
    <scope>NUCLEOTIDE SEQUENCE</scope>
    <source>
        <strain evidence="12">JEL0476</strain>
    </source>
</reference>
<comment type="function">
    <text evidence="9">Catalyzes the rate-limiting step of the oxidative pentose-phosphate pathway, which represents a route for the dissimilation of carbohydrates besides glycolysis.</text>
</comment>
<dbReference type="GO" id="GO:0004345">
    <property type="term" value="F:glucose-6-phosphate dehydrogenase activity"/>
    <property type="evidence" value="ECO:0007669"/>
    <property type="project" value="UniProtKB-EC"/>
</dbReference>
<dbReference type="EMBL" id="JADGJW010000064">
    <property type="protein sequence ID" value="KAJ3225323.1"/>
    <property type="molecule type" value="Genomic_DNA"/>
</dbReference>
<evidence type="ECO:0000313" key="12">
    <source>
        <dbReference type="EMBL" id="KAJ3225323.1"/>
    </source>
</evidence>
<dbReference type="AlphaFoldDB" id="A0AAD5U5P1"/>
<evidence type="ECO:0000256" key="9">
    <source>
        <dbReference type="RuleBase" id="RU362120"/>
    </source>
</evidence>
<protein>
    <recommendedName>
        <fullName evidence="4 9">Glucose-6-phosphate 1-dehydrogenase</fullName>
        <ecNumber evidence="3 9">1.1.1.49</ecNumber>
    </recommendedName>
</protein>
<sequence length="493" mass="56319">MNTDIVFEMTSHSTEKENTAIIILGASGDLAFKKTYPALFGLFKNDFLPKSCQIIGYARSEIKLDEFKKRITSKIKVSDEDKAVLERFLEICTYCSGSYDKKESFQNLDKFVTNLEGEDDRKKNRIFYMALPPTVFISASEGLKENVYSKKGDNRLIVEKPFGKDFDSSRVLSRALSKHWKEDEIYRIDHYLGKEMVKNLMMLRFGNVIFGAVWNRYYISNVQITFKEVIGTEGRGGYFNEFGIIRDIMQNHLFQILSIVAMGRPVTLDAEDVRNEKVKVLRSIKPLSIDDVLLGQYTRSADGKNKGYKDDEGVPQDSYTATFAAAVFNIANERWDGVPFILKCGKALDEAKAEDVPGSIYPGLARNELVIRIQPKEAVYMKVMNKEPGLSNAAVISELDLSYTDRYSLSRIPDAYESLILDVLKGEKSNFVRDDELDAAWKIFTPVLHQIEKEKIKPELYEFGSRGPASLSRWIENHGYKRTHGYQWKSTKL</sequence>
<dbReference type="InterPro" id="IPR036291">
    <property type="entry name" value="NAD(P)-bd_dom_sf"/>
</dbReference>
<dbReference type="InterPro" id="IPR022675">
    <property type="entry name" value="G6P_DH_C"/>
</dbReference>
<comment type="similarity">
    <text evidence="2 9">Belongs to the glucose-6-phosphate dehydrogenase family.</text>
</comment>
<keyword evidence="7 9" id="KW-0560">Oxidoreductase</keyword>
<dbReference type="PRINTS" id="PR00079">
    <property type="entry name" value="G6PDHDRGNASE"/>
</dbReference>
<dbReference type="PROSITE" id="PS00069">
    <property type="entry name" value="G6P_DEHYDROGENASE"/>
    <property type="match status" value="1"/>
</dbReference>
<proteinExistence type="inferred from homology"/>
<feature type="domain" description="Glucose-6-phosphate dehydrogenase C-terminal" evidence="11">
    <location>
        <begin position="201"/>
        <end position="481"/>
    </location>
</feature>
<keyword evidence="8 9" id="KW-0119">Carbohydrate metabolism</keyword>
<keyword evidence="13" id="KW-1185">Reference proteome</keyword>
<dbReference type="HAMAP" id="MF_00966">
    <property type="entry name" value="G6PD"/>
    <property type="match status" value="1"/>
</dbReference>
<evidence type="ECO:0000313" key="13">
    <source>
        <dbReference type="Proteomes" id="UP001211065"/>
    </source>
</evidence>
<keyword evidence="5 9" id="KW-0313">Glucose metabolism</keyword>
<evidence type="ECO:0000256" key="6">
    <source>
        <dbReference type="ARBA" id="ARBA00022857"/>
    </source>
</evidence>
<dbReference type="GO" id="GO:0009051">
    <property type="term" value="P:pentose-phosphate shunt, oxidative branch"/>
    <property type="evidence" value="ECO:0007669"/>
    <property type="project" value="TreeGrafter"/>
</dbReference>
<dbReference type="Pfam" id="PF02781">
    <property type="entry name" value="G6PD_C"/>
    <property type="match status" value="1"/>
</dbReference>
<dbReference type="PANTHER" id="PTHR23429:SF0">
    <property type="entry name" value="GLUCOSE-6-PHOSPHATE 1-DEHYDROGENASE"/>
    <property type="match status" value="1"/>
</dbReference>
<evidence type="ECO:0000256" key="8">
    <source>
        <dbReference type="ARBA" id="ARBA00023277"/>
    </source>
</evidence>
<dbReference type="InterPro" id="IPR019796">
    <property type="entry name" value="G6P_DH_AS"/>
</dbReference>
<dbReference type="Gene3D" id="3.40.50.720">
    <property type="entry name" value="NAD(P)-binding Rossmann-like Domain"/>
    <property type="match status" value="1"/>
</dbReference>
<dbReference type="GO" id="GO:0050661">
    <property type="term" value="F:NADP binding"/>
    <property type="evidence" value="ECO:0007669"/>
    <property type="project" value="InterPro"/>
</dbReference>
<comment type="caution">
    <text evidence="12">The sequence shown here is derived from an EMBL/GenBank/DDBJ whole genome shotgun (WGS) entry which is preliminary data.</text>
</comment>
<dbReference type="SUPFAM" id="SSF55347">
    <property type="entry name" value="Glyceraldehyde-3-phosphate dehydrogenase-like, C-terminal domain"/>
    <property type="match status" value="1"/>
</dbReference>
<dbReference type="NCBIfam" id="TIGR00871">
    <property type="entry name" value="zwf"/>
    <property type="match status" value="1"/>
</dbReference>
<accession>A0AAD5U5P1</accession>
<dbReference type="Gene3D" id="3.30.360.10">
    <property type="entry name" value="Dihydrodipicolinate Reductase, domain 2"/>
    <property type="match status" value="1"/>
</dbReference>
<evidence type="ECO:0000259" key="10">
    <source>
        <dbReference type="Pfam" id="PF00479"/>
    </source>
</evidence>
<dbReference type="Pfam" id="PF00479">
    <property type="entry name" value="G6PD_N"/>
    <property type="match status" value="1"/>
</dbReference>
<dbReference type="SUPFAM" id="SSF51735">
    <property type="entry name" value="NAD(P)-binding Rossmann-fold domains"/>
    <property type="match status" value="1"/>
</dbReference>
<gene>
    <name evidence="12" type="primary">ZWF1</name>
    <name evidence="12" type="ORF">HK099_006968</name>
</gene>
<dbReference type="Proteomes" id="UP001211065">
    <property type="component" value="Unassembled WGS sequence"/>
</dbReference>
<dbReference type="InterPro" id="IPR022674">
    <property type="entry name" value="G6P_DH_NAD-bd"/>
</dbReference>
<evidence type="ECO:0000256" key="4">
    <source>
        <dbReference type="ARBA" id="ARBA00020444"/>
    </source>
</evidence>
<evidence type="ECO:0000256" key="5">
    <source>
        <dbReference type="ARBA" id="ARBA00022526"/>
    </source>
</evidence>
<dbReference type="GO" id="GO:0005829">
    <property type="term" value="C:cytosol"/>
    <property type="evidence" value="ECO:0007669"/>
    <property type="project" value="TreeGrafter"/>
</dbReference>
<evidence type="ECO:0000259" key="11">
    <source>
        <dbReference type="Pfam" id="PF02781"/>
    </source>
</evidence>
<comment type="catalytic activity">
    <reaction evidence="9">
        <text>D-glucose 6-phosphate + NADP(+) = 6-phospho-D-glucono-1,5-lactone + NADPH + H(+)</text>
        <dbReference type="Rhea" id="RHEA:15841"/>
        <dbReference type="ChEBI" id="CHEBI:15378"/>
        <dbReference type="ChEBI" id="CHEBI:57783"/>
        <dbReference type="ChEBI" id="CHEBI:57955"/>
        <dbReference type="ChEBI" id="CHEBI:58349"/>
        <dbReference type="ChEBI" id="CHEBI:61548"/>
        <dbReference type="EC" id="1.1.1.49"/>
    </reaction>
</comment>
<keyword evidence="6 9" id="KW-0521">NADP</keyword>
<dbReference type="InterPro" id="IPR001282">
    <property type="entry name" value="G6P_DH"/>
</dbReference>
<evidence type="ECO:0000256" key="1">
    <source>
        <dbReference type="ARBA" id="ARBA00004937"/>
    </source>
</evidence>
<dbReference type="PANTHER" id="PTHR23429">
    <property type="entry name" value="GLUCOSE-6-PHOSPHATE 1-DEHYDROGENASE G6PD"/>
    <property type="match status" value="1"/>
</dbReference>
<dbReference type="PIRSF" id="PIRSF000110">
    <property type="entry name" value="G6PD"/>
    <property type="match status" value="1"/>
</dbReference>
<name>A0AAD5U5P1_9FUNG</name>
<evidence type="ECO:0000256" key="3">
    <source>
        <dbReference type="ARBA" id="ARBA00013019"/>
    </source>
</evidence>
<feature type="domain" description="Glucose-6-phosphate dehydrogenase NAD-binding" evidence="10">
    <location>
        <begin position="22"/>
        <end position="199"/>
    </location>
</feature>
<comment type="pathway">
    <text evidence="1 9">Carbohydrate degradation; pentose phosphate pathway; D-ribulose 5-phosphate from D-glucose 6-phosphate (oxidative stage): step 1/3.</text>
</comment>
<dbReference type="EC" id="1.1.1.49" evidence="3 9"/>
<dbReference type="FunFam" id="3.40.50.720:FF:000111">
    <property type="entry name" value="Glucose-6-phosphate 1-dehydrogenase"/>
    <property type="match status" value="1"/>
</dbReference>
<organism evidence="12 13">
    <name type="scientific">Clydaea vesicula</name>
    <dbReference type="NCBI Taxonomy" id="447962"/>
    <lineage>
        <taxon>Eukaryota</taxon>
        <taxon>Fungi</taxon>
        <taxon>Fungi incertae sedis</taxon>
        <taxon>Chytridiomycota</taxon>
        <taxon>Chytridiomycota incertae sedis</taxon>
        <taxon>Chytridiomycetes</taxon>
        <taxon>Lobulomycetales</taxon>
        <taxon>Lobulomycetaceae</taxon>
        <taxon>Clydaea</taxon>
    </lineage>
</organism>
<evidence type="ECO:0000256" key="7">
    <source>
        <dbReference type="ARBA" id="ARBA00023002"/>
    </source>
</evidence>
<evidence type="ECO:0000256" key="2">
    <source>
        <dbReference type="ARBA" id="ARBA00009975"/>
    </source>
</evidence>
<dbReference type="GO" id="GO:0006006">
    <property type="term" value="P:glucose metabolic process"/>
    <property type="evidence" value="ECO:0007669"/>
    <property type="project" value="UniProtKB-KW"/>
</dbReference>